<sequence>MNIAFRILQRIFTDANLYKHKNVDIITISLESQHNFGYIVFKLKPYIHAQGLNAIYVDRLVNHISWNQFIDKLDSEWEAFTLYSIAILNANIAFLAVPNVNPTTLPCRPSSTACLAHSSCGDCLTHVLVGCAVGLVTLLIWAVWDTHSVWWLYPTRQRIKRNFQYRAMHNCLFGLILHQSPARPSPEKGALMPLDNDSGAAGTDSG</sequence>
<dbReference type="AlphaFoldDB" id="A0A9P7A6H4"/>
<proteinExistence type="predicted"/>
<evidence type="ECO:0000256" key="1">
    <source>
        <dbReference type="SAM" id="MobiDB-lite"/>
    </source>
</evidence>
<reference evidence="2" key="1">
    <citation type="journal article" date="2020" name="New Phytol.">
        <title>Comparative genomics reveals dynamic genome evolution in host specialist ectomycorrhizal fungi.</title>
        <authorList>
            <person name="Lofgren L.A."/>
            <person name="Nguyen N.H."/>
            <person name="Vilgalys R."/>
            <person name="Ruytinx J."/>
            <person name="Liao H.L."/>
            <person name="Branco S."/>
            <person name="Kuo A."/>
            <person name="LaButti K."/>
            <person name="Lipzen A."/>
            <person name="Andreopoulos W."/>
            <person name="Pangilinan J."/>
            <person name="Riley R."/>
            <person name="Hundley H."/>
            <person name="Na H."/>
            <person name="Barry K."/>
            <person name="Grigoriev I.V."/>
            <person name="Stajich J.E."/>
            <person name="Kennedy P.G."/>
        </authorList>
    </citation>
    <scope>NUCLEOTIDE SEQUENCE</scope>
    <source>
        <strain evidence="2">DOB743</strain>
    </source>
</reference>
<protein>
    <submittedName>
        <fullName evidence="2">Uncharacterized protein</fullName>
    </submittedName>
</protein>
<comment type="caution">
    <text evidence="2">The sequence shown here is derived from an EMBL/GenBank/DDBJ whole genome shotgun (WGS) entry which is preliminary data.</text>
</comment>
<gene>
    <name evidence="2" type="ORF">EV702DRAFT_1041043</name>
</gene>
<organism evidence="2 3">
    <name type="scientific">Suillus placidus</name>
    <dbReference type="NCBI Taxonomy" id="48579"/>
    <lineage>
        <taxon>Eukaryota</taxon>
        <taxon>Fungi</taxon>
        <taxon>Dikarya</taxon>
        <taxon>Basidiomycota</taxon>
        <taxon>Agaricomycotina</taxon>
        <taxon>Agaricomycetes</taxon>
        <taxon>Agaricomycetidae</taxon>
        <taxon>Boletales</taxon>
        <taxon>Suillineae</taxon>
        <taxon>Suillaceae</taxon>
        <taxon>Suillus</taxon>
    </lineage>
</organism>
<evidence type="ECO:0000313" key="2">
    <source>
        <dbReference type="EMBL" id="KAG1783354.1"/>
    </source>
</evidence>
<evidence type="ECO:0000313" key="3">
    <source>
        <dbReference type="Proteomes" id="UP000714275"/>
    </source>
</evidence>
<feature type="region of interest" description="Disordered" evidence="1">
    <location>
        <begin position="184"/>
        <end position="206"/>
    </location>
</feature>
<dbReference type="EMBL" id="JABBWD010000002">
    <property type="protein sequence ID" value="KAG1783354.1"/>
    <property type="molecule type" value="Genomic_DNA"/>
</dbReference>
<keyword evidence="3" id="KW-1185">Reference proteome</keyword>
<name>A0A9P7A6H4_9AGAM</name>
<dbReference type="OrthoDB" id="2686408at2759"/>
<accession>A0A9P7A6H4</accession>
<dbReference type="Proteomes" id="UP000714275">
    <property type="component" value="Unassembled WGS sequence"/>
</dbReference>